<keyword evidence="7" id="KW-0520">NAD</keyword>
<evidence type="ECO:0000256" key="3">
    <source>
        <dbReference type="ARBA" id="ARBA00013190"/>
    </source>
</evidence>
<evidence type="ECO:0000256" key="2">
    <source>
        <dbReference type="ARBA" id="ARBA00008072"/>
    </source>
</evidence>
<dbReference type="InterPro" id="IPR020843">
    <property type="entry name" value="ER"/>
</dbReference>
<organism evidence="9 10">
    <name type="scientific">Photobacterium kishitanii</name>
    <dbReference type="NCBI Taxonomy" id="318456"/>
    <lineage>
        <taxon>Bacteria</taxon>
        <taxon>Pseudomonadati</taxon>
        <taxon>Pseudomonadota</taxon>
        <taxon>Gammaproteobacteria</taxon>
        <taxon>Vibrionales</taxon>
        <taxon>Vibrionaceae</taxon>
        <taxon>Photobacterium</taxon>
    </lineage>
</organism>
<keyword evidence="6" id="KW-0560">Oxidoreductase</keyword>
<dbReference type="InterPro" id="IPR011032">
    <property type="entry name" value="GroES-like_sf"/>
</dbReference>
<dbReference type="GeneID" id="29946323"/>
<dbReference type="Pfam" id="PF00107">
    <property type="entry name" value="ADH_zinc_N"/>
    <property type="match status" value="1"/>
</dbReference>
<name>A0A0B7JG43_9GAMM</name>
<gene>
    <name evidence="9" type="ORF">C9J27_06345</name>
</gene>
<dbReference type="Gene3D" id="3.40.50.720">
    <property type="entry name" value="NAD(P)-binding Rossmann-like Domain"/>
    <property type="match status" value="1"/>
</dbReference>
<dbReference type="InterPro" id="IPR013154">
    <property type="entry name" value="ADH-like_N"/>
</dbReference>
<dbReference type="GO" id="GO:0008270">
    <property type="term" value="F:zinc ion binding"/>
    <property type="evidence" value="ECO:0007669"/>
    <property type="project" value="InterPro"/>
</dbReference>
<evidence type="ECO:0000256" key="4">
    <source>
        <dbReference type="ARBA" id="ARBA00022723"/>
    </source>
</evidence>
<accession>A0A2T3KJW6</accession>
<evidence type="ECO:0000256" key="7">
    <source>
        <dbReference type="ARBA" id="ARBA00023027"/>
    </source>
</evidence>
<evidence type="ECO:0000313" key="9">
    <source>
        <dbReference type="EMBL" id="PSU99865.1"/>
    </source>
</evidence>
<dbReference type="SUPFAM" id="SSF51735">
    <property type="entry name" value="NAD(P)-binding Rossmann-fold domains"/>
    <property type="match status" value="1"/>
</dbReference>
<dbReference type="eggNOG" id="COG1064">
    <property type="taxonomic scope" value="Bacteria"/>
</dbReference>
<dbReference type="GO" id="GO:0004022">
    <property type="term" value="F:alcohol dehydrogenase (NAD+) activity"/>
    <property type="evidence" value="ECO:0007669"/>
    <property type="project" value="UniProtKB-EC"/>
</dbReference>
<keyword evidence="4 8" id="KW-0479">Metal-binding</keyword>
<dbReference type="EMBL" id="PYNF01000004">
    <property type="protein sequence ID" value="PSU99865.1"/>
    <property type="molecule type" value="Genomic_DNA"/>
</dbReference>
<comment type="similarity">
    <text evidence="2 8">Belongs to the zinc-containing alcohol dehydrogenase family.</text>
</comment>
<dbReference type="InterPro" id="IPR013149">
    <property type="entry name" value="ADH-like_C"/>
</dbReference>
<keyword evidence="5 8" id="KW-0862">Zinc</keyword>
<evidence type="ECO:0000256" key="6">
    <source>
        <dbReference type="ARBA" id="ARBA00023002"/>
    </source>
</evidence>
<dbReference type="AlphaFoldDB" id="A0A0B7JG43"/>
<evidence type="ECO:0000313" key="10">
    <source>
        <dbReference type="Proteomes" id="UP000241426"/>
    </source>
</evidence>
<dbReference type="RefSeq" id="WP_036790399.1">
    <property type="nucleotide sequence ID" value="NZ_JZSP01000002.1"/>
</dbReference>
<dbReference type="NCBIfam" id="NF006940">
    <property type="entry name" value="PRK09422.1"/>
    <property type="match status" value="1"/>
</dbReference>
<dbReference type="InterPro" id="IPR036291">
    <property type="entry name" value="NAD(P)-bd_dom_sf"/>
</dbReference>
<dbReference type="FunFam" id="3.40.50.720:FF:000039">
    <property type="entry name" value="Alcohol dehydrogenase AdhP"/>
    <property type="match status" value="1"/>
</dbReference>
<dbReference type="Pfam" id="PF08240">
    <property type="entry name" value="ADH_N"/>
    <property type="match status" value="1"/>
</dbReference>
<dbReference type="PROSITE" id="PS00059">
    <property type="entry name" value="ADH_ZINC"/>
    <property type="match status" value="1"/>
</dbReference>
<dbReference type="InterPro" id="IPR002328">
    <property type="entry name" value="ADH_Zn_CS"/>
</dbReference>
<proteinExistence type="inferred from homology"/>
<evidence type="ECO:0000256" key="8">
    <source>
        <dbReference type="RuleBase" id="RU361277"/>
    </source>
</evidence>
<sequence>MKAAVAHEFKKKLVIENVVVPSIGVNDVLVNIKACGVCHTDIHACNGDWPVKPKMPLIPGHEGVGIVTKVGENVEHIKIGDRVGVPFLYTACGYCDYCLEGKETLCPDCLYTGYHVDGGYADYCKADARYVVKIPDELGFIEAAPLFCAGVTSYKALKVSKTKPGDWVAIVGVGGLGHLAIQYAVAMGLNVIAVDTGENKKELSLSLGAKYFIDFKIETPEIKIKELLGTGVHAAICLAVSKAGFESAYASIRRGGTLVLVGLPPEDMPVPIFDTVINGITLVGSIVGTRRDLAECLDFAAQGKVKTNIEVRKLEEINTIFEELEKGSVTGRIVMDFE</sequence>
<evidence type="ECO:0000256" key="1">
    <source>
        <dbReference type="ARBA" id="ARBA00001947"/>
    </source>
</evidence>
<dbReference type="PANTHER" id="PTHR42940">
    <property type="entry name" value="ALCOHOL DEHYDROGENASE 1-RELATED"/>
    <property type="match status" value="1"/>
</dbReference>
<comment type="caution">
    <text evidence="9">The sequence shown here is derived from an EMBL/GenBank/DDBJ whole genome shotgun (WGS) entry which is preliminary data.</text>
</comment>
<reference evidence="9 10" key="1">
    <citation type="submission" date="2018-01" db="EMBL/GenBank/DDBJ databases">
        <title>Whole genome sequencing of Histamine producing bacteria.</title>
        <authorList>
            <person name="Butler K."/>
        </authorList>
    </citation>
    <scope>NUCLEOTIDE SEQUENCE [LARGE SCALE GENOMIC DNA]</scope>
    <source>
        <strain evidence="9 10">FS-7.2</strain>
    </source>
</reference>
<dbReference type="SMART" id="SM00829">
    <property type="entry name" value="PKS_ER"/>
    <property type="match status" value="1"/>
</dbReference>
<evidence type="ECO:0000256" key="5">
    <source>
        <dbReference type="ARBA" id="ARBA00022833"/>
    </source>
</evidence>
<dbReference type="FunFam" id="3.90.180.10:FF:000002">
    <property type="entry name" value="Alcohol dehydrogenase AdhP"/>
    <property type="match status" value="1"/>
</dbReference>
<dbReference type="Gene3D" id="3.90.180.10">
    <property type="entry name" value="Medium-chain alcohol dehydrogenases, catalytic domain"/>
    <property type="match status" value="1"/>
</dbReference>
<dbReference type="EC" id="1.1.1.1" evidence="3"/>
<protein>
    <recommendedName>
        <fullName evidence="3">alcohol dehydrogenase</fullName>
        <ecNumber evidence="3">1.1.1.1</ecNumber>
    </recommendedName>
</protein>
<dbReference type="PANTHER" id="PTHR42940:SF8">
    <property type="entry name" value="VACUOLAR PROTEIN SORTING-ASSOCIATED PROTEIN 11"/>
    <property type="match status" value="1"/>
</dbReference>
<dbReference type="CDD" id="cd08297">
    <property type="entry name" value="CAD3"/>
    <property type="match status" value="1"/>
</dbReference>
<accession>A0A0B7JG43</accession>
<dbReference type="Proteomes" id="UP000241426">
    <property type="component" value="Unassembled WGS sequence"/>
</dbReference>
<comment type="cofactor">
    <cofactor evidence="1 8">
        <name>Zn(2+)</name>
        <dbReference type="ChEBI" id="CHEBI:29105"/>
    </cofactor>
</comment>
<dbReference type="SUPFAM" id="SSF50129">
    <property type="entry name" value="GroES-like"/>
    <property type="match status" value="1"/>
</dbReference>